<reference evidence="2 3" key="1">
    <citation type="journal article" name="Sci. Rep.">
        <title>Genome-scale phylogenetic analyses confirm Olpidium as the closest living zoosporic fungus to the non-flagellated, terrestrial fungi.</title>
        <authorList>
            <person name="Chang Y."/>
            <person name="Rochon D."/>
            <person name="Sekimoto S."/>
            <person name="Wang Y."/>
            <person name="Chovatia M."/>
            <person name="Sandor L."/>
            <person name="Salamov A."/>
            <person name="Grigoriev I.V."/>
            <person name="Stajich J.E."/>
            <person name="Spatafora J.W."/>
        </authorList>
    </citation>
    <scope>NUCLEOTIDE SEQUENCE [LARGE SCALE GENOMIC DNA]</scope>
    <source>
        <strain evidence="2">S191</strain>
    </source>
</reference>
<name>A0A8H7ZRX7_9FUNG</name>
<evidence type="ECO:0000313" key="2">
    <source>
        <dbReference type="EMBL" id="KAG5458277.1"/>
    </source>
</evidence>
<evidence type="ECO:0000313" key="3">
    <source>
        <dbReference type="Proteomes" id="UP000673691"/>
    </source>
</evidence>
<dbReference type="EMBL" id="JAEFCI010008742">
    <property type="protein sequence ID" value="KAG5458277.1"/>
    <property type="molecule type" value="Genomic_DNA"/>
</dbReference>
<comment type="caution">
    <text evidence="2">The sequence shown here is derived from an EMBL/GenBank/DDBJ whole genome shotgun (WGS) entry which is preliminary data.</text>
</comment>
<gene>
    <name evidence="2" type="ORF">BJ554DRAFT_1529</name>
</gene>
<keyword evidence="3" id="KW-1185">Reference proteome</keyword>
<dbReference type="AlphaFoldDB" id="A0A8H7ZRX7"/>
<evidence type="ECO:0000256" key="1">
    <source>
        <dbReference type="SAM" id="MobiDB-lite"/>
    </source>
</evidence>
<feature type="region of interest" description="Disordered" evidence="1">
    <location>
        <begin position="133"/>
        <end position="175"/>
    </location>
</feature>
<feature type="compositionally biased region" description="Low complexity" evidence="1">
    <location>
        <begin position="145"/>
        <end position="162"/>
    </location>
</feature>
<protein>
    <submittedName>
        <fullName evidence="2">Uncharacterized protein</fullName>
    </submittedName>
</protein>
<proteinExistence type="predicted"/>
<dbReference type="Proteomes" id="UP000673691">
    <property type="component" value="Unassembled WGS sequence"/>
</dbReference>
<organism evidence="2 3">
    <name type="scientific">Olpidium bornovanus</name>
    <dbReference type="NCBI Taxonomy" id="278681"/>
    <lineage>
        <taxon>Eukaryota</taxon>
        <taxon>Fungi</taxon>
        <taxon>Fungi incertae sedis</taxon>
        <taxon>Olpidiomycota</taxon>
        <taxon>Olpidiomycotina</taxon>
        <taxon>Olpidiomycetes</taxon>
        <taxon>Olpidiales</taxon>
        <taxon>Olpidiaceae</taxon>
        <taxon>Olpidium</taxon>
    </lineage>
</organism>
<sequence>MMCLVSAVRRFGSHCPVCGTKYPREFLTNRDRTAESRRKEKYLKEVLGLFVNQGWIPPKSDRARVLVDAPPYSEFTVAEETEPLLRLERARLKTWDKFIKARLKTNIDLVQIIITDIAVAFFNVEDAVDGGNVGGPGPSRGGHRGPAAEPAAEPASEPAASEPADDEPPEPSNPFPDRPYRGVFYLISVWLPTQSGRPARPILWLNSSGGAGMLCKLESQPHENVLNALASTEPESAFLARADFMDWVLNAMRHHALNIAPSGIEIPAVDLAGRLRDLGVPVTWMSLLVYGWENAYRRNAEFPAPFRIPRAAADWLTSMAETLFDSLRDELTWSDMRADRPRWLYRIGVLEQMVLTLAYSSVWCATYPMNYERLEMYEAHVSELKVVLGQEAPTDEEFGRTCNQDGSHARKLITLETLELFHWH</sequence>
<accession>A0A8H7ZRX7</accession>